<gene>
    <name evidence="1" type="ORF">CRG98_021584</name>
</gene>
<dbReference type="Proteomes" id="UP000233551">
    <property type="component" value="Unassembled WGS sequence"/>
</dbReference>
<organism evidence="1 2">
    <name type="scientific">Punica granatum</name>
    <name type="common">Pomegranate</name>
    <dbReference type="NCBI Taxonomy" id="22663"/>
    <lineage>
        <taxon>Eukaryota</taxon>
        <taxon>Viridiplantae</taxon>
        <taxon>Streptophyta</taxon>
        <taxon>Embryophyta</taxon>
        <taxon>Tracheophyta</taxon>
        <taxon>Spermatophyta</taxon>
        <taxon>Magnoliopsida</taxon>
        <taxon>eudicotyledons</taxon>
        <taxon>Gunneridae</taxon>
        <taxon>Pentapetalae</taxon>
        <taxon>rosids</taxon>
        <taxon>malvids</taxon>
        <taxon>Myrtales</taxon>
        <taxon>Lythraceae</taxon>
        <taxon>Punica</taxon>
    </lineage>
</organism>
<comment type="caution">
    <text evidence="1">The sequence shown here is derived from an EMBL/GenBank/DDBJ whole genome shotgun (WGS) entry which is preliminary data.</text>
</comment>
<keyword evidence="2" id="KW-1185">Reference proteome</keyword>
<dbReference type="EMBL" id="PGOL01001449">
    <property type="protein sequence ID" value="PKI58004.1"/>
    <property type="molecule type" value="Genomic_DNA"/>
</dbReference>
<name>A0A2I0JNY9_PUNGR</name>
<evidence type="ECO:0000313" key="1">
    <source>
        <dbReference type="EMBL" id="PKI58004.1"/>
    </source>
</evidence>
<protein>
    <submittedName>
        <fullName evidence="1">Uncharacterized protein</fullName>
    </submittedName>
</protein>
<reference evidence="1 2" key="1">
    <citation type="submission" date="2017-11" db="EMBL/GenBank/DDBJ databases">
        <title>De-novo sequencing of pomegranate (Punica granatum L.) genome.</title>
        <authorList>
            <person name="Akparov Z."/>
            <person name="Amiraslanov A."/>
            <person name="Hajiyeva S."/>
            <person name="Abbasov M."/>
            <person name="Kaur K."/>
            <person name="Hamwieh A."/>
            <person name="Solovyev V."/>
            <person name="Salamov A."/>
            <person name="Braich B."/>
            <person name="Kosarev P."/>
            <person name="Mahmoud A."/>
            <person name="Hajiyev E."/>
            <person name="Babayeva S."/>
            <person name="Izzatullayeva V."/>
            <person name="Mammadov A."/>
            <person name="Mammadov A."/>
            <person name="Sharifova S."/>
            <person name="Ojaghi J."/>
            <person name="Eynullazada K."/>
            <person name="Bayramov B."/>
            <person name="Abdulazimova A."/>
            <person name="Shahmuradov I."/>
        </authorList>
    </citation>
    <scope>NUCLEOTIDE SEQUENCE [LARGE SCALE GENOMIC DNA]</scope>
    <source>
        <strain evidence="2">cv. AG2017</strain>
        <tissue evidence="1">Leaf</tissue>
    </source>
</reference>
<proteinExistence type="predicted"/>
<accession>A0A2I0JNY9</accession>
<evidence type="ECO:0000313" key="2">
    <source>
        <dbReference type="Proteomes" id="UP000233551"/>
    </source>
</evidence>
<dbReference type="AlphaFoldDB" id="A0A2I0JNY9"/>
<sequence>MASLDKLEYRKGVWDISPHVYPVPLDPGNLPALDLRVVKWQVATPSHMHPSRIPRKVDTPKPRCIGARMRAPTRLKFGCAQLGDSTRDT</sequence>